<comment type="caution">
    <text evidence="2">The sequence shown here is derived from an EMBL/GenBank/DDBJ whole genome shotgun (WGS) entry which is preliminary data.</text>
</comment>
<evidence type="ECO:0000313" key="3">
    <source>
        <dbReference type="Proteomes" id="UP001501358"/>
    </source>
</evidence>
<dbReference type="InterPro" id="IPR000073">
    <property type="entry name" value="AB_hydrolase_1"/>
</dbReference>
<protein>
    <submittedName>
        <fullName evidence="2">Alpha/beta hydrolase</fullName>
    </submittedName>
</protein>
<dbReference type="PANTHER" id="PTHR43798:SF33">
    <property type="entry name" value="HYDROLASE, PUTATIVE (AFU_ORTHOLOGUE AFUA_2G14860)-RELATED"/>
    <property type="match status" value="1"/>
</dbReference>
<dbReference type="InterPro" id="IPR029058">
    <property type="entry name" value="AB_hydrolase_fold"/>
</dbReference>
<sequence>MDDHLTADTGRIRLAHRVLGAQDAPPVVLLHGLGGTAASWDDVAGPLSEEHRVHVLELRGHGNSDWPGTYSFELMRDDVLAFLDTLGLERVDLVGHSMGGTVALLLAQEQPDRVGRLVLEEPAPPWPCEPLPAVRPAGELPFDWPVVPAIKEQLRNPDPSWRDALKKITAPTLVVAGGAASHVPQQLLARLAEEIPDARLVTMIAGHLVHDALPAEFTAAVRAFLAAS</sequence>
<dbReference type="InterPro" id="IPR050266">
    <property type="entry name" value="AB_hydrolase_sf"/>
</dbReference>
<name>A0ABN3M9V9_9ACTN</name>
<dbReference type="EMBL" id="BAAATA010000025">
    <property type="protein sequence ID" value="GAA2498398.1"/>
    <property type="molecule type" value="Genomic_DNA"/>
</dbReference>
<dbReference type="Pfam" id="PF00561">
    <property type="entry name" value="Abhydrolase_1"/>
    <property type="match status" value="1"/>
</dbReference>
<evidence type="ECO:0000313" key="2">
    <source>
        <dbReference type="EMBL" id="GAA2498398.1"/>
    </source>
</evidence>
<keyword evidence="3" id="KW-1185">Reference proteome</keyword>
<organism evidence="2 3">
    <name type="scientific">Streptomyces thermolineatus</name>
    <dbReference type="NCBI Taxonomy" id="44033"/>
    <lineage>
        <taxon>Bacteria</taxon>
        <taxon>Bacillati</taxon>
        <taxon>Actinomycetota</taxon>
        <taxon>Actinomycetes</taxon>
        <taxon>Kitasatosporales</taxon>
        <taxon>Streptomycetaceae</taxon>
        <taxon>Streptomyces</taxon>
    </lineage>
</organism>
<evidence type="ECO:0000259" key="1">
    <source>
        <dbReference type="Pfam" id="PF00561"/>
    </source>
</evidence>
<reference evidence="2 3" key="1">
    <citation type="journal article" date="2019" name="Int. J. Syst. Evol. Microbiol.">
        <title>The Global Catalogue of Microorganisms (GCM) 10K type strain sequencing project: providing services to taxonomists for standard genome sequencing and annotation.</title>
        <authorList>
            <consortium name="The Broad Institute Genomics Platform"/>
            <consortium name="The Broad Institute Genome Sequencing Center for Infectious Disease"/>
            <person name="Wu L."/>
            <person name="Ma J."/>
        </authorList>
    </citation>
    <scope>NUCLEOTIDE SEQUENCE [LARGE SCALE GENOMIC DNA]</scope>
    <source>
        <strain evidence="2 3">JCM 6307</strain>
    </source>
</reference>
<proteinExistence type="predicted"/>
<feature type="domain" description="AB hydrolase-1" evidence="1">
    <location>
        <begin position="25"/>
        <end position="144"/>
    </location>
</feature>
<keyword evidence="2" id="KW-0378">Hydrolase</keyword>
<dbReference type="PRINTS" id="PR00111">
    <property type="entry name" value="ABHYDROLASE"/>
</dbReference>
<dbReference type="RefSeq" id="WP_344384450.1">
    <property type="nucleotide sequence ID" value="NZ_BAAATA010000025.1"/>
</dbReference>
<dbReference type="SUPFAM" id="SSF53474">
    <property type="entry name" value="alpha/beta-Hydrolases"/>
    <property type="match status" value="1"/>
</dbReference>
<accession>A0ABN3M9V9</accession>
<dbReference type="GO" id="GO:0016787">
    <property type="term" value="F:hydrolase activity"/>
    <property type="evidence" value="ECO:0007669"/>
    <property type="project" value="UniProtKB-KW"/>
</dbReference>
<dbReference type="PANTHER" id="PTHR43798">
    <property type="entry name" value="MONOACYLGLYCEROL LIPASE"/>
    <property type="match status" value="1"/>
</dbReference>
<dbReference type="Proteomes" id="UP001501358">
    <property type="component" value="Unassembled WGS sequence"/>
</dbReference>
<dbReference type="Gene3D" id="3.40.50.1820">
    <property type="entry name" value="alpha/beta hydrolase"/>
    <property type="match status" value="1"/>
</dbReference>
<gene>
    <name evidence="2" type="ORF">GCM10010406_38660</name>
</gene>